<dbReference type="EMBL" id="CABQ01000240">
    <property type="protein sequence ID" value="CBI08591.1"/>
    <property type="molecule type" value="Genomic_DNA"/>
</dbReference>
<protein>
    <submittedName>
        <fullName evidence="1">Uncharacterized protein</fullName>
    </submittedName>
</protein>
<sequence>MSAVMELQAPKSEAEFFREGGFVEFCKALVDQAVDAFRAHKEWVPFQQQSGLFGYEPLDPKLIVELSWVFEAEGKPVVSFDLACEELGLNPHRFRRICRRNYPRECAWLESHVGVLRD</sequence>
<comment type="caution">
    <text evidence="1">The sequence shown here is derived from an EMBL/GenBank/DDBJ whole genome shotgun (WGS) entry which is preliminary data.</text>
</comment>
<accession>E6QMX0</accession>
<reference evidence="1" key="1">
    <citation type="submission" date="2009-10" db="EMBL/GenBank/DDBJ databases">
        <title>Diversity of trophic interactions inside an arsenic-rich microbial ecosystem.</title>
        <authorList>
            <person name="Bertin P.N."/>
            <person name="Heinrich-Salmeron A."/>
            <person name="Pelletier E."/>
            <person name="Goulhen-Chollet F."/>
            <person name="Arsene-Ploetze F."/>
            <person name="Gallien S."/>
            <person name="Calteau A."/>
            <person name="Vallenet D."/>
            <person name="Casiot C."/>
            <person name="Chane-Woon-Ming B."/>
            <person name="Giloteaux L."/>
            <person name="Barakat M."/>
            <person name="Bonnefoy V."/>
            <person name="Bruneel O."/>
            <person name="Chandler M."/>
            <person name="Cleiss J."/>
            <person name="Duran R."/>
            <person name="Elbaz-Poulichet F."/>
            <person name="Fonknechten N."/>
            <person name="Lauga B."/>
            <person name="Mornico D."/>
            <person name="Ortet P."/>
            <person name="Schaeffer C."/>
            <person name="Siguier P."/>
            <person name="Alexander Thil Smith A."/>
            <person name="Van Dorsselaer A."/>
            <person name="Weissenbach J."/>
            <person name="Medigue C."/>
            <person name="Le Paslier D."/>
        </authorList>
    </citation>
    <scope>NUCLEOTIDE SEQUENCE</scope>
</reference>
<evidence type="ECO:0000313" key="1">
    <source>
        <dbReference type="EMBL" id="CBI08591.1"/>
    </source>
</evidence>
<proteinExistence type="predicted"/>
<name>E6QMX0_9ZZZZ</name>
<organism evidence="1">
    <name type="scientific">mine drainage metagenome</name>
    <dbReference type="NCBI Taxonomy" id="410659"/>
    <lineage>
        <taxon>unclassified sequences</taxon>
        <taxon>metagenomes</taxon>
        <taxon>ecological metagenomes</taxon>
    </lineage>
</organism>
<gene>
    <name evidence="1" type="ORF">CARN6_2073</name>
</gene>
<dbReference type="AlphaFoldDB" id="E6QMX0"/>